<dbReference type="Proteomes" id="UP001153069">
    <property type="component" value="Unassembled WGS sequence"/>
</dbReference>
<comment type="caution">
    <text evidence="2">The sequence shown here is derived from an EMBL/GenBank/DDBJ whole genome shotgun (WGS) entry which is preliminary data.</text>
</comment>
<keyword evidence="3" id="KW-1185">Reference proteome</keyword>
<dbReference type="EMBL" id="CAICTM010000213">
    <property type="protein sequence ID" value="CAB9504934.1"/>
    <property type="molecule type" value="Genomic_DNA"/>
</dbReference>
<accession>A0A9N8DS54</accession>
<sequence length="306" mass="34671">MTKWLSSFFLTTTDTSEDSETEEEFLGDCSIRSASVLMNGIHDDDSQIVHIRRIIEEEEEEDELVVDLEAVMEETPHSSPTDDRLVVSMNGKPPTVESSKKKNKKKRTTQKQPSMEYDIEAHVTTTTTQKRRRSVHSLTAGDWTLLKDNYDNFTHDLMVRVGICIFVPIVVIRPDSHLGSLEGDVKAPKSRLAFFFFLWPPAGVFKLTRQLGSPLEGSLQNSIFLFLPSNETIPSDPYLYYQGSRFNRVASQMTKGEFLPPPKGLLLQLITKLALFRSHRGTRCTWRLLNSRGKCLSSLSSVLLSL</sequence>
<feature type="compositionally biased region" description="Basic and acidic residues" evidence="1">
    <location>
        <begin position="74"/>
        <end position="85"/>
    </location>
</feature>
<organism evidence="2 3">
    <name type="scientific">Seminavis robusta</name>
    <dbReference type="NCBI Taxonomy" id="568900"/>
    <lineage>
        <taxon>Eukaryota</taxon>
        <taxon>Sar</taxon>
        <taxon>Stramenopiles</taxon>
        <taxon>Ochrophyta</taxon>
        <taxon>Bacillariophyta</taxon>
        <taxon>Bacillariophyceae</taxon>
        <taxon>Bacillariophycidae</taxon>
        <taxon>Naviculales</taxon>
        <taxon>Naviculaceae</taxon>
        <taxon>Seminavis</taxon>
    </lineage>
</organism>
<evidence type="ECO:0000256" key="1">
    <source>
        <dbReference type="SAM" id="MobiDB-lite"/>
    </source>
</evidence>
<evidence type="ECO:0000313" key="3">
    <source>
        <dbReference type="Proteomes" id="UP001153069"/>
    </source>
</evidence>
<reference evidence="2" key="1">
    <citation type="submission" date="2020-06" db="EMBL/GenBank/DDBJ databases">
        <authorList>
            <consortium name="Plant Systems Biology data submission"/>
        </authorList>
    </citation>
    <scope>NUCLEOTIDE SEQUENCE</scope>
    <source>
        <strain evidence="2">D6</strain>
    </source>
</reference>
<gene>
    <name evidence="2" type="ORF">SEMRO_214_G088620.1</name>
</gene>
<dbReference type="AlphaFoldDB" id="A0A9N8DS54"/>
<proteinExistence type="predicted"/>
<name>A0A9N8DS54_9STRA</name>
<feature type="region of interest" description="Disordered" evidence="1">
    <location>
        <begin position="73"/>
        <end position="113"/>
    </location>
</feature>
<evidence type="ECO:0000313" key="2">
    <source>
        <dbReference type="EMBL" id="CAB9504934.1"/>
    </source>
</evidence>
<protein>
    <submittedName>
        <fullName evidence="2">Uncharacterized protein</fullName>
    </submittedName>
</protein>